<keyword evidence="1" id="KW-1133">Transmembrane helix</keyword>
<evidence type="ECO:0000256" key="1">
    <source>
        <dbReference type="SAM" id="Phobius"/>
    </source>
</evidence>
<dbReference type="RefSeq" id="WP_147770735.1">
    <property type="nucleotide sequence ID" value="NZ_SAYB01000003.1"/>
</dbReference>
<dbReference type="EMBL" id="SAYB01000003">
    <property type="protein sequence ID" value="TXJ38070.1"/>
    <property type="molecule type" value="Genomic_DNA"/>
</dbReference>
<feature type="transmembrane region" description="Helical" evidence="1">
    <location>
        <begin position="55"/>
        <end position="74"/>
    </location>
</feature>
<keyword evidence="1" id="KW-0472">Membrane</keyword>
<evidence type="ECO:0000313" key="3">
    <source>
        <dbReference type="Proteomes" id="UP000322814"/>
    </source>
</evidence>
<name>A0A5C8EPF7_9SPIR</name>
<dbReference type="Proteomes" id="UP000322814">
    <property type="component" value="Unassembled WGS sequence"/>
</dbReference>
<accession>A0A5C8EPF7</accession>
<organism evidence="2 3">
    <name type="scientific">Brachyspira aalborgi</name>
    <dbReference type="NCBI Taxonomy" id="29522"/>
    <lineage>
        <taxon>Bacteria</taxon>
        <taxon>Pseudomonadati</taxon>
        <taxon>Spirochaetota</taxon>
        <taxon>Spirochaetia</taxon>
        <taxon>Brachyspirales</taxon>
        <taxon>Brachyspiraceae</taxon>
        <taxon>Brachyspira</taxon>
    </lineage>
</organism>
<sequence length="149" mass="16990">MSEKFYCEYCGEGFSSVSSLTSEDCPRHPNGSNKGKHKLYEGREKSQFISRVKTFWSMYLTLLIVFGISYVFIVGGIENQYLIYALVVLVALALIAICVLSIVLPEENKGFGALLIVNNICRPLWKILFLVFLVIYKLHKEYGYGKKKE</sequence>
<dbReference type="AlphaFoldDB" id="A0A5C8EPF7"/>
<comment type="caution">
    <text evidence="2">The sequence shown here is derived from an EMBL/GenBank/DDBJ whole genome shotgun (WGS) entry which is preliminary data.</text>
</comment>
<gene>
    <name evidence="2" type="ORF">EPJ78_05035</name>
</gene>
<keyword evidence="1" id="KW-0812">Transmembrane</keyword>
<reference evidence="2 3" key="1">
    <citation type="journal article" date="1992" name="Lakartidningen">
        <title>[Penicillin V and not amoxicillin is the first choice preparation in acute otitis].</title>
        <authorList>
            <person name="Kamme C."/>
            <person name="Lundgren K."/>
            <person name="Prellner K."/>
        </authorList>
    </citation>
    <scope>NUCLEOTIDE SEQUENCE [LARGE SCALE GENOMIC DNA]</scope>
    <source>
        <strain evidence="2 3">PC4580III</strain>
    </source>
</reference>
<protein>
    <recommendedName>
        <fullName evidence="4">C2H2-type domain-containing protein</fullName>
    </recommendedName>
</protein>
<proteinExistence type="predicted"/>
<evidence type="ECO:0008006" key="4">
    <source>
        <dbReference type="Google" id="ProtNLM"/>
    </source>
</evidence>
<feature type="transmembrane region" description="Helical" evidence="1">
    <location>
        <begin position="123"/>
        <end position="139"/>
    </location>
</feature>
<evidence type="ECO:0000313" key="2">
    <source>
        <dbReference type="EMBL" id="TXJ38070.1"/>
    </source>
</evidence>
<feature type="transmembrane region" description="Helical" evidence="1">
    <location>
        <begin position="81"/>
        <end position="103"/>
    </location>
</feature>